<comment type="caution">
    <text evidence="2">The sequence shown here is derived from an EMBL/GenBank/DDBJ whole genome shotgun (WGS) entry which is preliminary data.</text>
</comment>
<evidence type="ECO:0000313" key="3">
    <source>
        <dbReference type="Proteomes" id="UP001417504"/>
    </source>
</evidence>
<feature type="compositionally biased region" description="Polar residues" evidence="1">
    <location>
        <begin position="38"/>
        <end position="51"/>
    </location>
</feature>
<proteinExistence type="predicted"/>
<evidence type="ECO:0000256" key="1">
    <source>
        <dbReference type="SAM" id="MobiDB-lite"/>
    </source>
</evidence>
<reference evidence="2 3" key="1">
    <citation type="submission" date="2024-01" db="EMBL/GenBank/DDBJ databases">
        <title>Genome assemblies of Stephania.</title>
        <authorList>
            <person name="Yang L."/>
        </authorList>
    </citation>
    <scope>NUCLEOTIDE SEQUENCE [LARGE SCALE GENOMIC DNA]</scope>
    <source>
        <strain evidence="2">QJT</strain>
        <tissue evidence="2">Leaf</tissue>
    </source>
</reference>
<name>A0AAP0JCC6_9MAGN</name>
<protein>
    <submittedName>
        <fullName evidence="2">Uncharacterized protein</fullName>
    </submittedName>
</protein>
<evidence type="ECO:0000313" key="2">
    <source>
        <dbReference type="EMBL" id="KAK9130925.1"/>
    </source>
</evidence>
<sequence>MGDLVPPLATAPQEALKHGKVDQTRSLQPLASDVSHWPATSQYGGAGTSATIGRGCETTPTSRSSGSRHVMGVLSAAPSPFLLVTKVVGLPSGALAAVPGDSDRELPPPPSSVPPRLRHSFEVLSPPFFIKKHKER</sequence>
<feature type="region of interest" description="Disordered" evidence="1">
    <location>
        <begin position="97"/>
        <end position="118"/>
    </location>
</feature>
<dbReference type="Proteomes" id="UP001417504">
    <property type="component" value="Unassembled WGS sequence"/>
</dbReference>
<organism evidence="2 3">
    <name type="scientific">Stephania japonica</name>
    <dbReference type="NCBI Taxonomy" id="461633"/>
    <lineage>
        <taxon>Eukaryota</taxon>
        <taxon>Viridiplantae</taxon>
        <taxon>Streptophyta</taxon>
        <taxon>Embryophyta</taxon>
        <taxon>Tracheophyta</taxon>
        <taxon>Spermatophyta</taxon>
        <taxon>Magnoliopsida</taxon>
        <taxon>Ranunculales</taxon>
        <taxon>Menispermaceae</taxon>
        <taxon>Menispermoideae</taxon>
        <taxon>Cissampelideae</taxon>
        <taxon>Stephania</taxon>
    </lineage>
</organism>
<feature type="region of interest" description="Disordered" evidence="1">
    <location>
        <begin position="1"/>
        <end position="23"/>
    </location>
</feature>
<dbReference type="EMBL" id="JBBNAE010000004">
    <property type="protein sequence ID" value="KAK9130925.1"/>
    <property type="molecule type" value="Genomic_DNA"/>
</dbReference>
<gene>
    <name evidence="2" type="ORF">Sjap_011412</name>
</gene>
<dbReference type="AlphaFoldDB" id="A0AAP0JCC6"/>
<feature type="compositionally biased region" description="Polar residues" evidence="1">
    <location>
        <begin position="58"/>
        <end position="67"/>
    </location>
</feature>
<accession>A0AAP0JCC6</accession>
<keyword evidence="3" id="KW-1185">Reference proteome</keyword>
<feature type="region of interest" description="Disordered" evidence="1">
    <location>
        <begin position="36"/>
        <end position="67"/>
    </location>
</feature>